<keyword evidence="3" id="KW-1185">Reference proteome</keyword>
<organism evidence="2 3">
    <name type="scientific">Acetobacter estunensis</name>
    <dbReference type="NCBI Taxonomy" id="104097"/>
    <lineage>
        <taxon>Bacteria</taxon>
        <taxon>Pseudomonadati</taxon>
        <taxon>Pseudomonadota</taxon>
        <taxon>Alphaproteobacteria</taxon>
        <taxon>Acetobacterales</taxon>
        <taxon>Acetobacteraceae</taxon>
        <taxon>Acetobacter</taxon>
    </lineage>
</organism>
<dbReference type="InterPro" id="IPR028992">
    <property type="entry name" value="Hedgehog/Intein_dom"/>
</dbReference>
<sequence length="554" mass="59966">MDGCRFQNDWDNAANWTNGVPTYDITPVIDTSSGNVSIDLDGSEASNALTVNGSGTVTLTGGTLALNGTATLASSSTVTLNGSTLTASYVNGGSVTLTDGATMTVGSTTSAINFGSTSQGTNTLSLTYTGYSVPSVTNLAPGDEIVFPNDSWNTGIQWVENSDGNYTIYDAFSTTNSGDAFVKSVTLAPGVSTSDFSWNNTSYAIVCFLSGTMIRTPDGERAVETLELDDIITVFDPGTSTGTAGKITWAGRRHVTVRRNLPDDEAGYPVRILADAIAPGTPRMDLLVTPEHCLFLNERFVPARMLVNGSSIFYDHAITQYTYHHVETERHAVIWANDMPTESYLDTGNRRFMEREGKVSQLTTTPPRSWKQDAAAPLAVSREQVEPLFRRIAERAEAAGCTSRYTAPELTEDPCLQILTDKGISLTVKDTGHGWFQFPVPAGTQSVRLLSRSSRPCDVIGPFVDDRRALGVLVGDVLLHVGTMKKRLTPHLRTDDLFGWHNREQGEHRWTTGNAVFPLSEKTDEEGVMFVNILSSGPYSLHAGHRAERLPLSA</sequence>
<dbReference type="Pfam" id="PF13403">
    <property type="entry name" value="Hint_2"/>
    <property type="match status" value="1"/>
</dbReference>
<gene>
    <name evidence="2" type="ORF">GOB87_09745</name>
</gene>
<dbReference type="Gene3D" id="2.170.16.10">
    <property type="entry name" value="Hedgehog/Intein (Hint) domain"/>
    <property type="match status" value="1"/>
</dbReference>
<dbReference type="Proteomes" id="UP000597459">
    <property type="component" value="Unassembled WGS sequence"/>
</dbReference>
<dbReference type="InterPro" id="IPR036844">
    <property type="entry name" value="Hint_dom_sf"/>
</dbReference>
<comment type="caution">
    <text evidence="2">The sequence shown here is derived from an EMBL/GenBank/DDBJ whole genome shotgun (WGS) entry which is preliminary data.</text>
</comment>
<reference evidence="2" key="1">
    <citation type="submission" date="2019-11" db="EMBL/GenBank/DDBJ databases">
        <title>Description of new Acetobacter species.</title>
        <authorList>
            <person name="Cleenwerck I."/>
            <person name="Sombolestani A.S."/>
        </authorList>
    </citation>
    <scope>NUCLEOTIDE SEQUENCE</scope>
    <source>
        <strain evidence="2">LMG 1626</strain>
    </source>
</reference>
<protein>
    <recommendedName>
        <fullName evidence="1">Hedgehog/Intein (Hint) domain-containing protein</fullName>
    </recommendedName>
</protein>
<accession>A0A967EJ25</accession>
<dbReference type="AlphaFoldDB" id="A0A967EJ25"/>
<feature type="domain" description="Hedgehog/Intein (Hint)" evidence="1">
    <location>
        <begin position="206"/>
        <end position="347"/>
    </location>
</feature>
<dbReference type="SUPFAM" id="SSF51294">
    <property type="entry name" value="Hedgehog/intein (Hint) domain"/>
    <property type="match status" value="1"/>
</dbReference>
<evidence type="ECO:0000259" key="1">
    <source>
        <dbReference type="Pfam" id="PF13403"/>
    </source>
</evidence>
<dbReference type="EMBL" id="WOTH01000018">
    <property type="protein sequence ID" value="NHO54234.1"/>
    <property type="molecule type" value="Genomic_DNA"/>
</dbReference>
<proteinExistence type="predicted"/>
<evidence type="ECO:0000313" key="2">
    <source>
        <dbReference type="EMBL" id="NHO54234.1"/>
    </source>
</evidence>
<name>A0A967EJ25_9PROT</name>
<evidence type="ECO:0000313" key="3">
    <source>
        <dbReference type="Proteomes" id="UP000597459"/>
    </source>
</evidence>
<dbReference type="RefSeq" id="WP_166315923.1">
    <property type="nucleotide sequence ID" value="NZ_WOTH01000018.1"/>
</dbReference>